<dbReference type="Pfam" id="PF24894">
    <property type="entry name" value="Hexapep_GlmU"/>
    <property type="match status" value="1"/>
</dbReference>
<dbReference type="NCBIfam" id="TIGR02092">
    <property type="entry name" value="glgD"/>
    <property type="match status" value="1"/>
</dbReference>
<feature type="domain" description="Nucleotidyl transferase" evidence="3">
    <location>
        <begin position="18"/>
        <end position="154"/>
    </location>
</feature>
<dbReference type="CDD" id="cd04651">
    <property type="entry name" value="LbH_G1P_AT_C"/>
    <property type="match status" value="1"/>
</dbReference>
<dbReference type="GO" id="GO:0005978">
    <property type="term" value="P:glycogen biosynthetic process"/>
    <property type="evidence" value="ECO:0007669"/>
    <property type="project" value="UniProtKB-KW"/>
</dbReference>
<evidence type="ECO:0000256" key="2">
    <source>
        <dbReference type="ARBA" id="ARBA00023056"/>
    </source>
</evidence>
<dbReference type="InterPro" id="IPR011832">
    <property type="entry name" value="GlgDAde_trans"/>
</dbReference>
<dbReference type="Gene3D" id="3.90.550.10">
    <property type="entry name" value="Spore Coat Polysaccharide Biosynthesis Protein SpsA, Chain A"/>
    <property type="match status" value="1"/>
</dbReference>
<accession>A0A650EMF9</accession>
<sequence>MHKNTMGLIFSENPDTSLGELTSCRSLAAVPVGGRYRLIDFALSNMVNSGITNVGITTPHRYKSLLDHLGTGKDWDMDRKQDGLFLLSSDESREDANGVLGGVDILYNVMSYLKRSKQRYVIVSDCNMICNLTFGDALRAHEEKDAEVTMLYTKEPERLLPREVRTKIFFTVGQDEIIEDMQVHPSTQKSVNTYMNMFIIGREQLISLVEDCVSHGRHKLTKDLLMGAVNRERAYGYRFDGYKKKINNTQTFYEFNLDLLQKEVREELFGRQTDNRIYTKTKDSNPTRYGPESKAVNSFIADGCTIEGKVRNSVLFRGVHVGKGTVVENSVIMQDSDIMENCAVTNCIFDKEVILRSGKRLIGQDTFPLVVGKKTIV</sequence>
<name>A0A650EMF9_9FIRM</name>
<feature type="domain" description="Glucose-1-phosphate adenylyltransferase/Bifunctional protein GlmU-like C-terminal hexapeptide" evidence="4">
    <location>
        <begin position="291"/>
        <end position="365"/>
    </location>
</feature>
<dbReference type="CDD" id="cd02508">
    <property type="entry name" value="ADP_Glucose_PP"/>
    <property type="match status" value="1"/>
</dbReference>
<dbReference type="InterPro" id="IPR011831">
    <property type="entry name" value="ADP-Glc_PPase"/>
</dbReference>
<dbReference type="InterPro" id="IPR005835">
    <property type="entry name" value="NTP_transferase_dom"/>
</dbReference>
<dbReference type="InterPro" id="IPR029044">
    <property type="entry name" value="Nucleotide-diphossugar_trans"/>
</dbReference>
<dbReference type="PANTHER" id="PTHR43523:SF6">
    <property type="entry name" value="GLYCOGEN BIOSYNTHESIS PROTEIN GLGD"/>
    <property type="match status" value="1"/>
</dbReference>
<dbReference type="InterPro" id="IPR011004">
    <property type="entry name" value="Trimer_LpxA-like_sf"/>
</dbReference>
<proteinExistence type="inferred from homology"/>
<evidence type="ECO:0000259" key="3">
    <source>
        <dbReference type="Pfam" id="PF00483"/>
    </source>
</evidence>
<dbReference type="AlphaFoldDB" id="A0A650EMF9"/>
<dbReference type="EMBL" id="MN577573">
    <property type="protein sequence ID" value="QGT51027.1"/>
    <property type="molecule type" value="Genomic_DNA"/>
</dbReference>
<dbReference type="Gene3D" id="2.160.10.10">
    <property type="entry name" value="Hexapeptide repeat proteins"/>
    <property type="match status" value="1"/>
</dbReference>
<dbReference type="InterPro" id="IPR056818">
    <property type="entry name" value="GlmU/GlgC-like_hexapep"/>
</dbReference>
<dbReference type="SUPFAM" id="SSF53448">
    <property type="entry name" value="Nucleotide-diphospho-sugar transferases"/>
    <property type="match status" value="1"/>
</dbReference>
<keyword evidence="2" id="KW-0320">Glycogen biosynthesis</keyword>
<dbReference type="SUPFAM" id="SSF51161">
    <property type="entry name" value="Trimeric LpxA-like enzymes"/>
    <property type="match status" value="1"/>
</dbReference>
<comment type="similarity">
    <text evidence="1">Belongs to the bacterial/plant glucose-1-phosphate adenylyltransferase family.</text>
</comment>
<evidence type="ECO:0000313" key="5">
    <source>
        <dbReference type="EMBL" id="QGT51027.1"/>
    </source>
</evidence>
<organism evidence="5">
    <name type="scientific">uncultured Bacillota bacterium</name>
    <dbReference type="NCBI Taxonomy" id="344338"/>
    <lineage>
        <taxon>Bacteria</taxon>
        <taxon>Bacillati</taxon>
        <taxon>Bacillota</taxon>
        <taxon>environmental samples</taxon>
    </lineage>
</organism>
<protein>
    <submittedName>
        <fullName evidence="5">Glucose-1-phosphate adenylyltransferase subunit GlgD</fullName>
    </submittedName>
</protein>
<keyword evidence="5" id="KW-0548">Nucleotidyltransferase</keyword>
<dbReference type="GO" id="GO:0008878">
    <property type="term" value="F:glucose-1-phosphate adenylyltransferase activity"/>
    <property type="evidence" value="ECO:0007669"/>
    <property type="project" value="InterPro"/>
</dbReference>
<evidence type="ECO:0000256" key="1">
    <source>
        <dbReference type="ARBA" id="ARBA00010443"/>
    </source>
</evidence>
<reference evidence="5" key="1">
    <citation type="journal article" date="2020" name="J. ISSAAS">
        <title>Lactobacilli and other gastrointestinal microbiota of Peromyscus leucopus, reservoir host for agents of Lyme disease and other zoonoses in North America.</title>
        <authorList>
            <person name="Milovic A."/>
            <person name="Bassam K."/>
            <person name="Shao H."/>
            <person name="Chatzistamou I."/>
            <person name="Tufts D.M."/>
            <person name="Diuk-Wasser M."/>
            <person name="Barbour A.G."/>
        </authorList>
    </citation>
    <scope>NUCLEOTIDE SEQUENCE</scope>
    <source>
        <strain evidence="5">LL40</strain>
    </source>
</reference>
<dbReference type="PANTHER" id="PTHR43523">
    <property type="entry name" value="GLUCOSE-1-PHOSPHATE ADENYLYLTRANSFERASE-RELATED"/>
    <property type="match status" value="1"/>
</dbReference>
<gene>
    <name evidence="5" type="primary">glgC_1</name>
    <name evidence="5" type="ORF">Firmicute1046_1030</name>
</gene>
<dbReference type="Pfam" id="PF00483">
    <property type="entry name" value="NTP_transferase"/>
    <property type="match status" value="1"/>
</dbReference>
<evidence type="ECO:0000259" key="4">
    <source>
        <dbReference type="Pfam" id="PF24894"/>
    </source>
</evidence>
<keyword evidence="5" id="KW-0808">Transferase</keyword>